<proteinExistence type="predicted"/>
<reference evidence="2 3" key="1">
    <citation type="submission" date="2018-03" db="EMBL/GenBank/DDBJ databases">
        <title>Draft Genome Sequences of the Obligatory Marine Myxobacteria Enhygromyxa salina SWB007.</title>
        <authorList>
            <person name="Poehlein A."/>
            <person name="Moghaddam J.A."/>
            <person name="Harms H."/>
            <person name="Alanjari M."/>
            <person name="Koenig G.M."/>
            <person name="Daniel R."/>
            <person name="Schaeberle T.F."/>
        </authorList>
    </citation>
    <scope>NUCLEOTIDE SEQUENCE [LARGE SCALE GENOMIC DNA]</scope>
    <source>
        <strain evidence="2 3">SWB007</strain>
    </source>
</reference>
<gene>
    <name evidence="2" type="ORF">ENSA7_42670</name>
</gene>
<dbReference type="Pfam" id="PF24390">
    <property type="entry name" value="PRTase-CE"/>
    <property type="match status" value="1"/>
</dbReference>
<evidence type="ECO:0000259" key="1">
    <source>
        <dbReference type="Pfam" id="PF24390"/>
    </source>
</evidence>
<dbReference type="InterPro" id="IPR056920">
    <property type="entry name" value="PRTase-CE"/>
</dbReference>
<dbReference type="RefSeq" id="WP_146157967.1">
    <property type="nucleotide sequence ID" value="NZ_PVNL01000086.1"/>
</dbReference>
<feature type="domain" description="PRTase-CE" evidence="1">
    <location>
        <begin position="34"/>
        <end position="283"/>
    </location>
</feature>
<comment type="caution">
    <text evidence="2">The sequence shown here is derived from an EMBL/GenBank/DDBJ whole genome shotgun (WGS) entry which is preliminary data.</text>
</comment>
<evidence type="ECO:0000313" key="3">
    <source>
        <dbReference type="Proteomes" id="UP000238823"/>
    </source>
</evidence>
<name>A0A2S9YLM0_9BACT</name>
<evidence type="ECO:0000313" key="2">
    <source>
        <dbReference type="EMBL" id="PRQ06005.1"/>
    </source>
</evidence>
<dbReference type="EMBL" id="PVNL01000086">
    <property type="protein sequence ID" value="PRQ06005.1"/>
    <property type="molecule type" value="Genomic_DNA"/>
</dbReference>
<dbReference type="AlphaFoldDB" id="A0A2S9YLM0"/>
<accession>A0A2S9YLM0</accession>
<protein>
    <recommendedName>
        <fullName evidence="1">PRTase-CE domain-containing protein</fullName>
    </recommendedName>
</protein>
<organism evidence="2 3">
    <name type="scientific">Enhygromyxa salina</name>
    <dbReference type="NCBI Taxonomy" id="215803"/>
    <lineage>
        <taxon>Bacteria</taxon>
        <taxon>Pseudomonadati</taxon>
        <taxon>Myxococcota</taxon>
        <taxon>Polyangia</taxon>
        <taxon>Nannocystales</taxon>
        <taxon>Nannocystaceae</taxon>
        <taxon>Enhygromyxa</taxon>
    </lineage>
</organism>
<dbReference type="Proteomes" id="UP000238823">
    <property type="component" value="Unassembled WGS sequence"/>
</dbReference>
<dbReference type="OrthoDB" id="5520868at2"/>
<sequence>MPTRPDVYIARVLRKCDALKKAGFWDREVRISPRGWLNNFPDNEQPLAARLLDKFQFFSEDMVNRMLTTAARHVGADLTAKRTFIAGVEGENPNPTDSGYMFCRKARQLLKVAEERCLTIDNCAQNLEPGDTLIFVDDFVGTGQQMSATWSRLSGSLKTAGTDPLRIDVRYLGLVATETGVSRIRSTMNIPCHFAHILGPEYHIKEILRGESNAINEVFDEATIIHFLESHAQNLITKSYIDKVWGFNNLGLALAFSHSVPDGSLPIYWADSSTQGWTPLVSRT</sequence>